<name>A0ABV6J5R6_9BACL</name>
<gene>
    <name evidence="2" type="ORF">ACFFJ8_07510</name>
</gene>
<evidence type="ECO:0000313" key="2">
    <source>
        <dbReference type="EMBL" id="MFC0391223.1"/>
    </source>
</evidence>
<evidence type="ECO:0000313" key="3">
    <source>
        <dbReference type="Proteomes" id="UP001589818"/>
    </source>
</evidence>
<reference evidence="2 3" key="1">
    <citation type="submission" date="2024-09" db="EMBL/GenBank/DDBJ databases">
        <authorList>
            <person name="Sun Q."/>
            <person name="Mori K."/>
        </authorList>
    </citation>
    <scope>NUCLEOTIDE SEQUENCE [LARGE SCALE GENOMIC DNA]</scope>
    <source>
        <strain evidence="2 3">CCM 4839</strain>
    </source>
</reference>
<organism evidence="2 3">
    <name type="scientific">Paenibacillus mendelii</name>
    <dbReference type="NCBI Taxonomy" id="206163"/>
    <lineage>
        <taxon>Bacteria</taxon>
        <taxon>Bacillati</taxon>
        <taxon>Bacillota</taxon>
        <taxon>Bacilli</taxon>
        <taxon>Bacillales</taxon>
        <taxon>Paenibacillaceae</taxon>
        <taxon>Paenibacillus</taxon>
    </lineage>
</organism>
<comment type="caution">
    <text evidence="2">The sequence shown here is derived from an EMBL/GenBank/DDBJ whole genome shotgun (WGS) entry which is preliminary data.</text>
</comment>
<dbReference type="RefSeq" id="WP_256555265.1">
    <property type="nucleotide sequence ID" value="NZ_JANHOF010000004.1"/>
</dbReference>
<proteinExistence type="predicted"/>
<keyword evidence="1" id="KW-0720">Serine protease</keyword>
<protein>
    <submittedName>
        <fullName evidence="2">S1 family peptidase</fullName>
    </submittedName>
</protein>
<sequence length="230" mass="23926">MLSNNHVIIQDNQFSATILQPGPADGGQLNNDVVGRSVQFVPFNLTGPNFMDAAIAQPLSNSLLNPRYLVSTTGQLITPRGNLNSYAVGNRFYKSGRTTGLVFGTVESIGMQVNVGPYPELGGAFLQFRNQTVLAGPNNISLPGDSGSVWMSGGFAAALNFAGSGTRSISTPIASVLSTFGLRVAAPAGAGVFKAGAVKGAAPKGNFAYVQPLSSVQRKQVRVIRAVSPK</sequence>
<dbReference type="Proteomes" id="UP001589818">
    <property type="component" value="Unassembled WGS sequence"/>
</dbReference>
<accession>A0ABV6J5R6</accession>
<keyword evidence="1" id="KW-0378">Hydrolase</keyword>
<dbReference type="InterPro" id="IPR009003">
    <property type="entry name" value="Peptidase_S1_PA"/>
</dbReference>
<evidence type="ECO:0000256" key="1">
    <source>
        <dbReference type="ARBA" id="ARBA00022825"/>
    </source>
</evidence>
<dbReference type="EMBL" id="JBHLVF010000010">
    <property type="protein sequence ID" value="MFC0391223.1"/>
    <property type="molecule type" value="Genomic_DNA"/>
</dbReference>
<keyword evidence="3" id="KW-1185">Reference proteome</keyword>
<keyword evidence="1" id="KW-0645">Protease</keyword>
<dbReference type="InterPro" id="IPR043504">
    <property type="entry name" value="Peptidase_S1_PA_chymotrypsin"/>
</dbReference>
<dbReference type="SUPFAM" id="SSF50494">
    <property type="entry name" value="Trypsin-like serine proteases"/>
    <property type="match status" value="1"/>
</dbReference>
<dbReference type="Gene3D" id="2.40.10.10">
    <property type="entry name" value="Trypsin-like serine proteases"/>
    <property type="match status" value="1"/>
</dbReference>